<organism evidence="1 2">
    <name type="scientific">Portunus trituberculatus</name>
    <name type="common">Swimming crab</name>
    <name type="synonym">Neptunus trituberculatus</name>
    <dbReference type="NCBI Taxonomy" id="210409"/>
    <lineage>
        <taxon>Eukaryota</taxon>
        <taxon>Metazoa</taxon>
        <taxon>Ecdysozoa</taxon>
        <taxon>Arthropoda</taxon>
        <taxon>Crustacea</taxon>
        <taxon>Multicrustacea</taxon>
        <taxon>Malacostraca</taxon>
        <taxon>Eumalacostraca</taxon>
        <taxon>Eucarida</taxon>
        <taxon>Decapoda</taxon>
        <taxon>Pleocyemata</taxon>
        <taxon>Brachyura</taxon>
        <taxon>Eubrachyura</taxon>
        <taxon>Portunoidea</taxon>
        <taxon>Portunidae</taxon>
        <taxon>Portuninae</taxon>
        <taxon>Portunus</taxon>
    </lineage>
</organism>
<gene>
    <name evidence="1" type="ORF">E2C01_031076</name>
</gene>
<dbReference type="AlphaFoldDB" id="A0A5B7EX50"/>
<protein>
    <submittedName>
        <fullName evidence="1">Uncharacterized protein</fullName>
    </submittedName>
</protein>
<dbReference type="EMBL" id="VSRR010003826">
    <property type="protein sequence ID" value="MPC37589.1"/>
    <property type="molecule type" value="Genomic_DNA"/>
</dbReference>
<name>A0A5B7EX50_PORTR</name>
<evidence type="ECO:0000313" key="2">
    <source>
        <dbReference type="Proteomes" id="UP000324222"/>
    </source>
</evidence>
<reference evidence="1 2" key="1">
    <citation type="submission" date="2019-05" db="EMBL/GenBank/DDBJ databases">
        <title>Another draft genome of Portunus trituberculatus and its Hox gene families provides insights of decapod evolution.</title>
        <authorList>
            <person name="Jeong J.-H."/>
            <person name="Song I."/>
            <person name="Kim S."/>
            <person name="Choi T."/>
            <person name="Kim D."/>
            <person name="Ryu S."/>
            <person name="Kim W."/>
        </authorList>
    </citation>
    <scope>NUCLEOTIDE SEQUENCE [LARGE SCALE GENOMIC DNA]</scope>
    <source>
        <tissue evidence="1">Muscle</tissue>
    </source>
</reference>
<dbReference type="Proteomes" id="UP000324222">
    <property type="component" value="Unassembled WGS sequence"/>
</dbReference>
<proteinExistence type="predicted"/>
<keyword evidence="2" id="KW-1185">Reference proteome</keyword>
<accession>A0A5B7EX50</accession>
<evidence type="ECO:0000313" key="1">
    <source>
        <dbReference type="EMBL" id="MPC37589.1"/>
    </source>
</evidence>
<sequence>MPSLGDNSAFCPSLVSAAPREHSGLAHFARKSHSLCRANYATCSCVTGEHFRPRAAQGSRSNMPTTDASNSSRERLLIHCGMSERGIECAVLAFPGGRLQAQARRCFAVRAAHTRSITAGLSSEKTD</sequence>
<comment type="caution">
    <text evidence="1">The sequence shown here is derived from an EMBL/GenBank/DDBJ whole genome shotgun (WGS) entry which is preliminary data.</text>
</comment>